<comment type="caution">
    <text evidence="3">The sequence shown here is derived from an EMBL/GenBank/DDBJ whole genome shotgun (WGS) entry which is preliminary data.</text>
</comment>
<evidence type="ECO:0000259" key="2">
    <source>
        <dbReference type="PROSITE" id="PS50086"/>
    </source>
</evidence>
<gene>
    <name evidence="3" type="ORF">LOD99_13087</name>
</gene>
<dbReference type="SMART" id="SM00164">
    <property type="entry name" value="TBC"/>
    <property type="match status" value="1"/>
</dbReference>
<keyword evidence="1" id="KW-0343">GTPase activation</keyword>
<feature type="domain" description="Rab-GAP TBC" evidence="2">
    <location>
        <begin position="51"/>
        <end position="362"/>
    </location>
</feature>
<name>A0AAV7JAT4_9METZ</name>
<dbReference type="InterPro" id="IPR000195">
    <property type="entry name" value="Rab-GAP-TBC_dom"/>
</dbReference>
<dbReference type="PANTHER" id="PTHR22957:SF466">
    <property type="entry name" value="SI:DKEY-238D18.4"/>
    <property type="match status" value="1"/>
</dbReference>
<evidence type="ECO:0000313" key="3">
    <source>
        <dbReference type="EMBL" id="KAI6645828.1"/>
    </source>
</evidence>
<dbReference type="GO" id="GO:0005096">
    <property type="term" value="F:GTPase activator activity"/>
    <property type="evidence" value="ECO:0007669"/>
    <property type="project" value="UniProtKB-KW"/>
</dbReference>
<accession>A0AAV7JAT4</accession>
<dbReference type="Gene3D" id="1.10.8.270">
    <property type="entry name" value="putative rabgap domain of human tbc1 domain family member 14 like domains"/>
    <property type="match status" value="1"/>
</dbReference>
<reference evidence="3 4" key="1">
    <citation type="journal article" date="2023" name="BMC Biol.">
        <title>The compact genome of the sponge Oopsacas minuta (Hexactinellida) is lacking key metazoan core genes.</title>
        <authorList>
            <person name="Santini S."/>
            <person name="Schenkelaars Q."/>
            <person name="Jourda C."/>
            <person name="Duchesne M."/>
            <person name="Belahbib H."/>
            <person name="Rocher C."/>
            <person name="Selva M."/>
            <person name="Riesgo A."/>
            <person name="Vervoort M."/>
            <person name="Leys S.P."/>
            <person name="Kodjabachian L."/>
            <person name="Le Bivic A."/>
            <person name="Borchiellini C."/>
            <person name="Claverie J.M."/>
            <person name="Renard E."/>
        </authorList>
    </citation>
    <scope>NUCLEOTIDE SEQUENCE [LARGE SCALE GENOMIC DNA]</scope>
    <source>
        <strain evidence="3">SPO-2</strain>
    </source>
</reference>
<dbReference type="Pfam" id="PF00566">
    <property type="entry name" value="RabGAP-TBC"/>
    <property type="match status" value="1"/>
</dbReference>
<dbReference type="AlphaFoldDB" id="A0AAV7JAT4"/>
<dbReference type="PANTHER" id="PTHR22957">
    <property type="entry name" value="TBC1 DOMAIN FAMILY MEMBER GTPASE-ACTIVATING PROTEIN"/>
    <property type="match status" value="1"/>
</dbReference>
<protein>
    <submittedName>
        <fullName evidence="3">TBC1 domain family member 15-like</fullName>
    </submittedName>
</protein>
<dbReference type="Proteomes" id="UP001165289">
    <property type="component" value="Unassembled WGS sequence"/>
</dbReference>
<keyword evidence="4" id="KW-1185">Reference proteome</keyword>
<evidence type="ECO:0000313" key="4">
    <source>
        <dbReference type="Proteomes" id="UP001165289"/>
    </source>
</evidence>
<organism evidence="3 4">
    <name type="scientific">Oopsacas minuta</name>
    <dbReference type="NCBI Taxonomy" id="111878"/>
    <lineage>
        <taxon>Eukaryota</taxon>
        <taxon>Metazoa</taxon>
        <taxon>Porifera</taxon>
        <taxon>Hexactinellida</taxon>
        <taxon>Hexasterophora</taxon>
        <taxon>Lyssacinosida</taxon>
        <taxon>Leucopsacidae</taxon>
        <taxon>Oopsacas</taxon>
    </lineage>
</organism>
<dbReference type="SUPFAM" id="SSF47923">
    <property type="entry name" value="Ypt/Rab-GAP domain of gyp1p"/>
    <property type="match status" value="2"/>
</dbReference>
<dbReference type="PROSITE" id="PS50086">
    <property type="entry name" value="TBC_RABGAP"/>
    <property type="match status" value="1"/>
</dbReference>
<proteinExistence type="predicted"/>
<sequence length="482" mass="56381">MDLECEQEAFFIKPRVAKQYGITEEVWLGLFNTEGQIVNPDHFYRLVFEAGIDPSIRKSVWKFLYGVYPLQSTYRERLVIDAENRFYYDSIKAHWQRICILVGSSKHRYFRMTPEYMEDDNIPLHLRPDRTPNISPPSLPHQLKSALLRASSVGNDVSLLHLTLTPKYAEMGAEAESIPVLEGLCPVTELENSLSLQASIFASKINLVEAEYAKVMRSIDKDVPRTDRDLDFFTGKKNENLIKVRNILASYASVDRELGYVQGMNDVLSRFLVVAEDETEAFWLFFSFMKKGRNDFLEQSFYDKVELVKELLAELDTELDTYFKESDMHDFMFVQRWLIMCFKREFSFEDGLYLFDVIACHFLELNTDEGRRYQRHAQRTEFKTEGCGLNSINSFHCEFNYLLTFEMFVCCAVLITYKAQILKLEDIAQFFTFISSISGKMNVCEVINKAQHLLYIYCKWRVRNSFQEITSDWPSQNDNIDL</sequence>
<dbReference type="InterPro" id="IPR035969">
    <property type="entry name" value="Rab-GAP_TBC_sf"/>
</dbReference>
<dbReference type="Gene3D" id="1.10.472.80">
    <property type="entry name" value="Ypt/Rab-GAP domain of gyp1p, domain 3"/>
    <property type="match status" value="1"/>
</dbReference>
<evidence type="ECO:0000256" key="1">
    <source>
        <dbReference type="ARBA" id="ARBA00022468"/>
    </source>
</evidence>
<dbReference type="EMBL" id="JAKMXF010000365">
    <property type="protein sequence ID" value="KAI6645828.1"/>
    <property type="molecule type" value="Genomic_DNA"/>
</dbReference>